<dbReference type="AlphaFoldDB" id="A0A6C0GRW9"/>
<gene>
    <name evidence="1" type="ORF">GXP67_31300</name>
</gene>
<dbReference type="InterPro" id="IPR011110">
    <property type="entry name" value="Reg_prop"/>
</dbReference>
<evidence type="ECO:0008006" key="3">
    <source>
        <dbReference type="Google" id="ProtNLM"/>
    </source>
</evidence>
<dbReference type="KEGG" id="rhoz:GXP67_31300"/>
<dbReference type="InterPro" id="IPR015943">
    <property type="entry name" value="WD40/YVTN_repeat-like_dom_sf"/>
</dbReference>
<dbReference type="Proteomes" id="UP000480178">
    <property type="component" value="Chromosome"/>
</dbReference>
<protein>
    <recommendedName>
        <fullName evidence="3">Histidine kinase</fullName>
    </recommendedName>
</protein>
<evidence type="ECO:0000313" key="1">
    <source>
        <dbReference type="EMBL" id="QHT70818.1"/>
    </source>
</evidence>
<reference evidence="1 2" key="1">
    <citation type="submission" date="2020-01" db="EMBL/GenBank/DDBJ databases">
        <authorList>
            <person name="Kim M.K."/>
        </authorList>
    </citation>
    <scope>NUCLEOTIDE SEQUENCE [LARGE SCALE GENOMIC DNA]</scope>
    <source>
        <strain evidence="1 2">172606-1</strain>
    </source>
</reference>
<evidence type="ECO:0000313" key="2">
    <source>
        <dbReference type="Proteomes" id="UP000480178"/>
    </source>
</evidence>
<organism evidence="1 2">
    <name type="scientific">Rhodocytophaga rosea</name>
    <dbReference type="NCBI Taxonomy" id="2704465"/>
    <lineage>
        <taxon>Bacteria</taxon>
        <taxon>Pseudomonadati</taxon>
        <taxon>Bacteroidota</taxon>
        <taxon>Cytophagia</taxon>
        <taxon>Cytophagales</taxon>
        <taxon>Rhodocytophagaceae</taxon>
        <taxon>Rhodocytophaga</taxon>
    </lineage>
</organism>
<sequence>MIWLGTAGGVSRYDGKTFQNFTTKDGLPHNDITTIMEDKTGKLWIGTRGEAFVYNGKRFTTLTHDGNAFQNVFSIIEDKKGNVWLGRDGLWCYDGRTFTKVSDRGVYAIIEDKKGNIWTTGQVKPDRSLWELCRYDQESLYTKKPTVTQILSRGPALLGLLAANDGSIWVGATGELYRYDGETLINFTSKESQK</sequence>
<keyword evidence="2" id="KW-1185">Reference proteome</keyword>
<dbReference type="Pfam" id="PF07494">
    <property type="entry name" value="Reg_prop"/>
    <property type="match status" value="2"/>
</dbReference>
<dbReference type="SUPFAM" id="SSF63829">
    <property type="entry name" value="Calcium-dependent phosphotriesterase"/>
    <property type="match status" value="1"/>
</dbReference>
<dbReference type="EMBL" id="CP048222">
    <property type="protein sequence ID" value="QHT70818.1"/>
    <property type="molecule type" value="Genomic_DNA"/>
</dbReference>
<dbReference type="Gene3D" id="2.130.10.10">
    <property type="entry name" value="YVTN repeat-like/Quinoprotein amine dehydrogenase"/>
    <property type="match status" value="1"/>
</dbReference>
<name>A0A6C0GRW9_9BACT</name>
<accession>A0A6C0GRW9</accession>
<proteinExistence type="predicted"/>